<feature type="region of interest" description="Disordered" evidence="4">
    <location>
        <begin position="720"/>
        <end position="798"/>
    </location>
</feature>
<protein>
    <recommendedName>
        <fullName evidence="3">Gypsy retrotransposon integrase-like protein 1</fullName>
        <ecNumber evidence="2">3.1.26.4</ecNumber>
    </recommendedName>
</protein>
<dbReference type="InterPro" id="IPR000477">
    <property type="entry name" value="RT_dom"/>
</dbReference>
<evidence type="ECO:0000256" key="1">
    <source>
        <dbReference type="ARBA" id="ARBA00010879"/>
    </source>
</evidence>
<dbReference type="PROSITE" id="PS50878">
    <property type="entry name" value="RT_POL"/>
    <property type="match status" value="1"/>
</dbReference>
<dbReference type="InterPro" id="IPR050951">
    <property type="entry name" value="Retrovirus_Pol_polyprotein"/>
</dbReference>
<dbReference type="Pfam" id="PF17921">
    <property type="entry name" value="Integrase_H2C2"/>
    <property type="match status" value="1"/>
</dbReference>
<gene>
    <name evidence="6" type="ORF">ROHU_014180</name>
</gene>
<dbReference type="GO" id="GO:0004523">
    <property type="term" value="F:RNA-DNA hybrid ribonuclease activity"/>
    <property type="evidence" value="ECO:0007669"/>
    <property type="project" value="UniProtKB-EC"/>
</dbReference>
<dbReference type="Pfam" id="PF00078">
    <property type="entry name" value="RVT_1"/>
    <property type="match status" value="1"/>
</dbReference>
<dbReference type="InterPro" id="IPR043502">
    <property type="entry name" value="DNA/RNA_pol_sf"/>
</dbReference>
<dbReference type="Gene3D" id="3.10.10.10">
    <property type="entry name" value="HIV Type 1 Reverse Transcriptase, subunit A, domain 1"/>
    <property type="match status" value="1"/>
</dbReference>
<feature type="compositionally biased region" description="Polar residues" evidence="4">
    <location>
        <begin position="772"/>
        <end position="784"/>
    </location>
</feature>
<evidence type="ECO:0000256" key="4">
    <source>
        <dbReference type="SAM" id="MobiDB-lite"/>
    </source>
</evidence>
<evidence type="ECO:0000313" key="7">
    <source>
        <dbReference type="Proteomes" id="UP000290572"/>
    </source>
</evidence>
<dbReference type="Gene3D" id="3.30.70.270">
    <property type="match status" value="2"/>
</dbReference>
<evidence type="ECO:0000256" key="2">
    <source>
        <dbReference type="ARBA" id="ARBA00012180"/>
    </source>
</evidence>
<dbReference type="STRING" id="84645.A0A498NUK0"/>
<evidence type="ECO:0000256" key="3">
    <source>
        <dbReference type="ARBA" id="ARBA00039658"/>
    </source>
</evidence>
<name>A0A498NUK0_LABRO</name>
<dbReference type="InterPro" id="IPR041588">
    <property type="entry name" value="Integrase_H2C2"/>
</dbReference>
<dbReference type="Gene3D" id="3.10.20.370">
    <property type="match status" value="1"/>
</dbReference>
<accession>A0A498NUK0</accession>
<dbReference type="Pfam" id="PF17919">
    <property type="entry name" value="RT_RNaseH_2"/>
    <property type="match status" value="1"/>
</dbReference>
<dbReference type="Gene3D" id="1.10.340.70">
    <property type="match status" value="1"/>
</dbReference>
<dbReference type="CDD" id="cd01647">
    <property type="entry name" value="RT_LTR"/>
    <property type="match status" value="1"/>
</dbReference>
<evidence type="ECO:0000313" key="6">
    <source>
        <dbReference type="EMBL" id="RXN35643.1"/>
    </source>
</evidence>
<keyword evidence="7" id="KW-1185">Reference proteome</keyword>
<organism evidence="6 7">
    <name type="scientific">Labeo rohita</name>
    <name type="common">Indian major carp</name>
    <name type="synonym">Cyprinus rohita</name>
    <dbReference type="NCBI Taxonomy" id="84645"/>
    <lineage>
        <taxon>Eukaryota</taxon>
        <taxon>Metazoa</taxon>
        <taxon>Chordata</taxon>
        <taxon>Craniata</taxon>
        <taxon>Vertebrata</taxon>
        <taxon>Euteleostomi</taxon>
        <taxon>Actinopterygii</taxon>
        <taxon>Neopterygii</taxon>
        <taxon>Teleostei</taxon>
        <taxon>Ostariophysi</taxon>
        <taxon>Cypriniformes</taxon>
        <taxon>Cyprinidae</taxon>
        <taxon>Labeoninae</taxon>
        <taxon>Labeonini</taxon>
        <taxon>Labeo</taxon>
    </lineage>
</organism>
<dbReference type="FunFam" id="3.10.20.370:FF:000001">
    <property type="entry name" value="Retrovirus-related Pol polyprotein from transposon 17.6-like protein"/>
    <property type="match status" value="1"/>
</dbReference>
<dbReference type="SUPFAM" id="SSF56672">
    <property type="entry name" value="DNA/RNA polymerases"/>
    <property type="match status" value="1"/>
</dbReference>
<dbReference type="InterPro" id="IPR041577">
    <property type="entry name" value="RT_RNaseH_2"/>
</dbReference>
<comment type="caution">
    <text evidence="6">The sequence shown here is derived from an EMBL/GenBank/DDBJ whole genome shotgun (WGS) entry which is preliminary data.</text>
</comment>
<dbReference type="CDD" id="cd09274">
    <property type="entry name" value="RNase_HI_RT_Ty3"/>
    <property type="match status" value="1"/>
</dbReference>
<feature type="compositionally biased region" description="Polar residues" evidence="4">
    <location>
        <begin position="749"/>
        <end position="759"/>
    </location>
</feature>
<dbReference type="EC" id="3.1.26.4" evidence="2"/>
<dbReference type="PANTHER" id="PTHR37984">
    <property type="entry name" value="PROTEIN CBG26694"/>
    <property type="match status" value="1"/>
</dbReference>
<proteinExistence type="inferred from homology"/>
<evidence type="ECO:0000259" key="5">
    <source>
        <dbReference type="PROSITE" id="PS50878"/>
    </source>
</evidence>
<reference evidence="6 7" key="1">
    <citation type="submission" date="2018-03" db="EMBL/GenBank/DDBJ databases">
        <title>Draft genome sequence of Rohu Carp (Labeo rohita).</title>
        <authorList>
            <person name="Das P."/>
            <person name="Kushwaha B."/>
            <person name="Joshi C.G."/>
            <person name="Kumar D."/>
            <person name="Nagpure N.S."/>
            <person name="Sahoo L."/>
            <person name="Das S.P."/>
            <person name="Bit A."/>
            <person name="Patnaik S."/>
            <person name="Meher P.K."/>
            <person name="Jayasankar P."/>
            <person name="Koringa P.G."/>
            <person name="Patel N.V."/>
            <person name="Hinsu A.T."/>
            <person name="Kumar R."/>
            <person name="Pandey M."/>
            <person name="Agarwal S."/>
            <person name="Srivastava S."/>
            <person name="Singh M."/>
            <person name="Iquebal M.A."/>
            <person name="Jaiswal S."/>
            <person name="Angadi U.B."/>
            <person name="Kumar N."/>
            <person name="Raza M."/>
            <person name="Shah T.M."/>
            <person name="Rai A."/>
            <person name="Jena J.K."/>
        </authorList>
    </citation>
    <scope>NUCLEOTIDE SEQUENCE [LARGE SCALE GENOMIC DNA]</scope>
    <source>
        <strain evidence="6">DASCIFA01</strain>
        <tissue evidence="6">Testis</tissue>
    </source>
</reference>
<dbReference type="EMBL" id="QBIY01011100">
    <property type="protein sequence ID" value="RXN35643.1"/>
    <property type="molecule type" value="Genomic_DNA"/>
</dbReference>
<dbReference type="PANTHER" id="PTHR37984:SF15">
    <property type="entry name" value="INTEGRASE CATALYTIC DOMAIN-CONTAINING PROTEIN"/>
    <property type="match status" value="1"/>
</dbReference>
<dbReference type="InterPro" id="IPR043128">
    <property type="entry name" value="Rev_trsase/Diguanyl_cyclase"/>
</dbReference>
<dbReference type="FunFam" id="3.30.70.270:FF:000026">
    <property type="entry name" value="Transposon Ty3-G Gag-Pol polyprotein"/>
    <property type="match status" value="1"/>
</dbReference>
<dbReference type="AlphaFoldDB" id="A0A498NUK0"/>
<sequence length="809" mass="91317">MRRFIFRRRHQLPGESVHQFVADLRGLANSCKFGELRDEMIRDQLTSFMHQPLIDHSITPIIQPLRRIPLALREGVSAELQRLLSAGIIEPVDASPWVSNLVVATKKSGALRICVDLRRVNNAVIPDKYPLPTTEELTAQFYGSTVFSKLDLREGYLQVPLHADSRNLTAFVIHEGVFRYTRMPFGLSSAPSCFQKVMTTVLAGIPGVVIYLDDIVVHGPTADIHNERLNKVFDALAKHNLTLNAEKCLFAVPVIEFVGFKLSEQGISPLQSNVEAIQAIPEPTSPAQVASFLGMTGYYLKFLPRYSNTTAPLRQLLRKDEPWVWTQECTEAVHNLKAQFTSPPILSHFSTSCKTMVTCDASATAIGAVLSQEQNGVERPIAFASRALSPTEQRYSVGEREALACVWSCERWHLYLYGRPFTLRTDHHALVALLATSGTGHRPLRLHRWYDRLRQYNYKLQFTPGRENVVADLWSRSVLVQGTTDDVNHPETDIIQLLHTPLQSIVSLQELKTASEQDPILSQLRTYIREGWPAQVSGELSAFARVKDELSCWNDTCVAHGLCTVIPEPLRARVLKMAHEGHLGIVKLKQRCRERVWWPGINSEIELLVKDSPASLMLGRELNLPLDRLRPITPQRLPRGVKTRIARQQRRMKQPFDRLRRAKEPNIAVHDWVRVRRPHRHNKLASFWSKPLVVTRQMGRASYLLEDGTRWHASRLKKVAAPASARPQSSEDLPYTFPSPEQGIATPQADRQNAQSLPQTPVLPAPPIISQAPRSSCPSAQGQDSLSPRPVRNRSRPSYLKDFVATFHV</sequence>
<dbReference type="Proteomes" id="UP000290572">
    <property type="component" value="Unassembled WGS sequence"/>
</dbReference>
<comment type="similarity">
    <text evidence="1">Belongs to the beta type-B retroviral polymerase family. HERV class-II K(HML-2) pol subfamily.</text>
</comment>
<feature type="domain" description="Reverse transcriptase" evidence="5">
    <location>
        <begin position="1"/>
        <end position="262"/>
    </location>
</feature>